<evidence type="ECO:0000313" key="3">
    <source>
        <dbReference type="Proteomes" id="UP001163846"/>
    </source>
</evidence>
<proteinExistence type="predicted"/>
<accession>A0AA38PGJ8</accession>
<dbReference type="EMBL" id="MU806011">
    <property type="protein sequence ID" value="KAJ3842263.1"/>
    <property type="molecule type" value="Genomic_DNA"/>
</dbReference>
<dbReference type="InterPro" id="IPR013083">
    <property type="entry name" value="Znf_RING/FYVE/PHD"/>
</dbReference>
<protein>
    <recommendedName>
        <fullName evidence="4">RING-type domain-containing protein</fullName>
    </recommendedName>
</protein>
<feature type="compositionally biased region" description="Low complexity" evidence="1">
    <location>
        <begin position="187"/>
        <end position="198"/>
    </location>
</feature>
<reference evidence="2" key="1">
    <citation type="submission" date="2022-08" db="EMBL/GenBank/DDBJ databases">
        <authorList>
            <consortium name="DOE Joint Genome Institute"/>
            <person name="Min B."/>
            <person name="Riley R."/>
            <person name="Sierra-Patev S."/>
            <person name="Naranjo-Ortiz M."/>
            <person name="Looney B."/>
            <person name="Konkel Z."/>
            <person name="Slot J.C."/>
            <person name="Sakamoto Y."/>
            <person name="Steenwyk J.L."/>
            <person name="Rokas A."/>
            <person name="Carro J."/>
            <person name="Camarero S."/>
            <person name="Ferreira P."/>
            <person name="Molpeceres G."/>
            <person name="Ruiz-Duenas F.J."/>
            <person name="Serrano A."/>
            <person name="Henrissat B."/>
            <person name="Drula E."/>
            <person name="Hughes K.W."/>
            <person name="Mata J.L."/>
            <person name="Ishikawa N.K."/>
            <person name="Vargas-Isla R."/>
            <person name="Ushijima S."/>
            <person name="Smith C.A."/>
            <person name="Ahrendt S."/>
            <person name="Andreopoulos W."/>
            <person name="He G."/>
            <person name="Labutti K."/>
            <person name="Lipzen A."/>
            <person name="Ng V."/>
            <person name="Sandor L."/>
            <person name="Barry K."/>
            <person name="Martinez A.T."/>
            <person name="Xiao Y."/>
            <person name="Gibbons J.G."/>
            <person name="Terashima K."/>
            <person name="Hibbett D.S."/>
            <person name="Grigoriev I.V."/>
        </authorList>
    </citation>
    <scope>NUCLEOTIDE SEQUENCE</scope>
    <source>
        <strain evidence="2">TFB9207</strain>
    </source>
</reference>
<evidence type="ECO:0000256" key="1">
    <source>
        <dbReference type="SAM" id="MobiDB-lite"/>
    </source>
</evidence>
<organism evidence="2 3">
    <name type="scientific">Lentinula raphanica</name>
    <dbReference type="NCBI Taxonomy" id="153919"/>
    <lineage>
        <taxon>Eukaryota</taxon>
        <taxon>Fungi</taxon>
        <taxon>Dikarya</taxon>
        <taxon>Basidiomycota</taxon>
        <taxon>Agaricomycotina</taxon>
        <taxon>Agaricomycetes</taxon>
        <taxon>Agaricomycetidae</taxon>
        <taxon>Agaricales</taxon>
        <taxon>Marasmiineae</taxon>
        <taxon>Omphalotaceae</taxon>
        <taxon>Lentinula</taxon>
    </lineage>
</organism>
<name>A0AA38PGJ8_9AGAR</name>
<dbReference type="AlphaFoldDB" id="A0AA38PGJ8"/>
<dbReference type="SUPFAM" id="SSF57850">
    <property type="entry name" value="RING/U-box"/>
    <property type="match status" value="1"/>
</dbReference>
<feature type="region of interest" description="Disordered" evidence="1">
    <location>
        <begin position="173"/>
        <end position="202"/>
    </location>
</feature>
<dbReference type="Proteomes" id="UP001163846">
    <property type="component" value="Unassembled WGS sequence"/>
</dbReference>
<dbReference type="Gene3D" id="3.30.40.10">
    <property type="entry name" value="Zinc/RING finger domain, C3HC4 (zinc finger)"/>
    <property type="match status" value="1"/>
</dbReference>
<evidence type="ECO:0000313" key="2">
    <source>
        <dbReference type="EMBL" id="KAJ3842263.1"/>
    </source>
</evidence>
<gene>
    <name evidence="2" type="ORF">F5878DRAFT_608068</name>
</gene>
<evidence type="ECO:0008006" key="4">
    <source>
        <dbReference type="Google" id="ProtNLM"/>
    </source>
</evidence>
<sequence length="335" mass="36871">MSFGTRSLRRPRLASLPTRSFHLATVLEDLEESDFPALNLGTESLAATPRDATFGLGMSSLSRKRSLSRLSSEGRIFKQSNTRRADVDMTCMICFHPPQRPSRTKCCGKLFCEDHLHDWLDKSSNQCPSCSAYCHPNTHVISLASPASPTASSPQNIRDTFRYREHLAHDNVAGRNTEQGYEYRCQSPSPSSSSDSSSADLITDHDDEDKFVQAKTENSTSLQSLLVKFVRHLLDDSSPEASVPEVNPNRAQKIQDGTVRGSRVEGLSTELLPSPSGHSSFQSQALQVYDTPPHQLASSEVVSDPELTAIELVGKVLGKVLSIVALLLVFWVLSR</sequence>
<keyword evidence="3" id="KW-1185">Reference proteome</keyword>
<comment type="caution">
    <text evidence="2">The sequence shown here is derived from an EMBL/GenBank/DDBJ whole genome shotgun (WGS) entry which is preliminary data.</text>
</comment>